<feature type="domain" description="Transposase zinc-ribbon" evidence="1">
    <location>
        <begin position="15"/>
        <end position="59"/>
    </location>
</feature>
<name>A0ABX1ZH39_9BACL</name>
<protein>
    <recommendedName>
        <fullName evidence="1">Transposase zinc-ribbon domain-containing protein</fullName>
    </recommendedName>
</protein>
<dbReference type="Pfam" id="PF12760">
    <property type="entry name" value="Zn_ribbon_IS1595"/>
    <property type="match status" value="1"/>
</dbReference>
<dbReference type="Proteomes" id="UP000618579">
    <property type="component" value="Unassembled WGS sequence"/>
</dbReference>
<gene>
    <name evidence="2" type="ORF">GC097_04955</name>
</gene>
<evidence type="ECO:0000313" key="2">
    <source>
        <dbReference type="EMBL" id="NOU99375.1"/>
    </source>
</evidence>
<dbReference type="InterPro" id="IPR024442">
    <property type="entry name" value="Transposase_Zn_ribbon"/>
</dbReference>
<reference evidence="2 3" key="1">
    <citation type="submission" date="2019-10" db="EMBL/GenBank/DDBJ databases">
        <title>Description of Paenibacillus pedi sp. nov.</title>
        <authorList>
            <person name="Carlier A."/>
            <person name="Qi S."/>
        </authorList>
    </citation>
    <scope>NUCLEOTIDE SEQUENCE [LARGE SCALE GENOMIC DNA]</scope>
    <source>
        <strain evidence="2 3">LMG 31457</strain>
    </source>
</reference>
<proteinExistence type="predicted"/>
<comment type="caution">
    <text evidence="2">The sequence shown here is derived from an EMBL/GenBank/DDBJ whole genome shotgun (WGS) entry which is preliminary data.</text>
</comment>
<accession>A0ABX1ZH39</accession>
<dbReference type="RefSeq" id="WP_171682224.1">
    <property type="nucleotide sequence ID" value="NZ_WHNZ01000012.1"/>
</dbReference>
<evidence type="ECO:0000259" key="1">
    <source>
        <dbReference type="Pfam" id="PF12760"/>
    </source>
</evidence>
<dbReference type="EMBL" id="WHNZ01000012">
    <property type="protein sequence ID" value="NOU99375.1"/>
    <property type="molecule type" value="Genomic_DNA"/>
</dbReference>
<organism evidence="2 3">
    <name type="scientific">Paenibacillus planticolens</name>
    <dbReference type="NCBI Taxonomy" id="2654976"/>
    <lineage>
        <taxon>Bacteria</taxon>
        <taxon>Bacillati</taxon>
        <taxon>Bacillota</taxon>
        <taxon>Bacilli</taxon>
        <taxon>Bacillales</taxon>
        <taxon>Paenibacillaceae</taxon>
        <taxon>Paenibacillus</taxon>
    </lineage>
</organism>
<keyword evidence="3" id="KW-1185">Reference proteome</keyword>
<sequence>MDQQFLDERTDFFHSEVDCEQYLMNMRWSNGFCCPRCDSNEAFNIRTRIILECKECRMQVSLTAGTIMHKSKLPLLLWFKAIKLLIEKGIDCTASLLSRFLQINYRSAQLLLKKIQFAFDYTQNRVKLLSKAANDSNSDSTTPDSLQHLETPFQTAQTQKDPSTWDIHKYLESKINRLNTRLTFHSKKANNYQILAHFKNQSDRGHDCLSILNKYVKMAISNLFYPTFLKCFQVS</sequence>
<evidence type="ECO:0000313" key="3">
    <source>
        <dbReference type="Proteomes" id="UP000618579"/>
    </source>
</evidence>